<protein>
    <submittedName>
        <fullName evidence="2">Uncharacterized protein</fullName>
    </submittedName>
</protein>
<organism evidence="2 3">
    <name type="scientific">Alligator mississippiensis</name>
    <name type="common">American alligator</name>
    <dbReference type="NCBI Taxonomy" id="8496"/>
    <lineage>
        <taxon>Eukaryota</taxon>
        <taxon>Metazoa</taxon>
        <taxon>Chordata</taxon>
        <taxon>Craniata</taxon>
        <taxon>Vertebrata</taxon>
        <taxon>Euteleostomi</taxon>
        <taxon>Archelosauria</taxon>
        <taxon>Archosauria</taxon>
        <taxon>Crocodylia</taxon>
        <taxon>Alligatoridae</taxon>
        <taxon>Alligatorinae</taxon>
        <taxon>Alligator</taxon>
    </lineage>
</organism>
<keyword evidence="3" id="KW-1185">Reference proteome</keyword>
<dbReference type="EMBL" id="AKHW03006231">
    <property type="protein sequence ID" value="KYO22704.1"/>
    <property type="molecule type" value="Genomic_DNA"/>
</dbReference>
<evidence type="ECO:0000313" key="3">
    <source>
        <dbReference type="Proteomes" id="UP000050525"/>
    </source>
</evidence>
<feature type="region of interest" description="Disordered" evidence="1">
    <location>
        <begin position="102"/>
        <end position="122"/>
    </location>
</feature>
<dbReference type="Proteomes" id="UP000050525">
    <property type="component" value="Unassembled WGS sequence"/>
</dbReference>
<proteinExistence type="predicted"/>
<dbReference type="AlphaFoldDB" id="A0A151MDV0"/>
<name>A0A151MDV0_ALLMI</name>
<evidence type="ECO:0000313" key="2">
    <source>
        <dbReference type="EMBL" id="KYO22704.1"/>
    </source>
</evidence>
<gene>
    <name evidence="2" type="ORF">Y1Q_0003208</name>
</gene>
<accession>A0A151MDV0</accession>
<sequence length="147" mass="16283">MMGPEAVGVESQEVNGGILQPLIGIPSGNICVVVVGPWEGMLQAVCGWKLERHHLTERLLWHTLEVFEVSLSLQLLHSATSPHLFRDVECCRRLSMVVERSPHPRLHPPGRVPKATTDRGHKPAARFMHPTEGQLWASASCLQTTDT</sequence>
<evidence type="ECO:0000256" key="1">
    <source>
        <dbReference type="SAM" id="MobiDB-lite"/>
    </source>
</evidence>
<comment type="caution">
    <text evidence="2">The sequence shown here is derived from an EMBL/GenBank/DDBJ whole genome shotgun (WGS) entry which is preliminary data.</text>
</comment>
<reference evidence="2 3" key="1">
    <citation type="journal article" date="2012" name="Genome Biol.">
        <title>Sequencing three crocodilian genomes to illuminate the evolution of archosaurs and amniotes.</title>
        <authorList>
            <person name="St John J.A."/>
            <person name="Braun E.L."/>
            <person name="Isberg S.R."/>
            <person name="Miles L.G."/>
            <person name="Chong A.Y."/>
            <person name="Gongora J."/>
            <person name="Dalzell P."/>
            <person name="Moran C."/>
            <person name="Bed'hom B."/>
            <person name="Abzhanov A."/>
            <person name="Burgess S.C."/>
            <person name="Cooksey A.M."/>
            <person name="Castoe T.A."/>
            <person name="Crawford N.G."/>
            <person name="Densmore L.D."/>
            <person name="Drew J.C."/>
            <person name="Edwards S.V."/>
            <person name="Faircloth B.C."/>
            <person name="Fujita M.K."/>
            <person name="Greenwold M.J."/>
            <person name="Hoffmann F.G."/>
            <person name="Howard J.M."/>
            <person name="Iguchi T."/>
            <person name="Janes D.E."/>
            <person name="Khan S.Y."/>
            <person name="Kohno S."/>
            <person name="de Koning A.J."/>
            <person name="Lance S.L."/>
            <person name="McCarthy F.M."/>
            <person name="McCormack J.E."/>
            <person name="Merchant M.E."/>
            <person name="Peterson D.G."/>
            <person name="Pollock D.D."/>
            <person name="Pourmand N."/>
            <person name="Raney B.J."/>
            <person name="Roessler K.A."/>
            <person name="Sanford J.R."/>
            <person name="Sawyer R.H."/>
            <person name="Schmidt C.J."/>
            <person name="Triplett E.W."/>
            <person name="Tuberville T.D."/>
            <person name="Venegas-Anaya M."/>
            <person name="Howard J.T."/>
            <person name="Jarvis E.D."/>
            <person name="Guillette L.J.Jr."/>
            <person name="Glenn T.C."/>
            <person name="Green R.E."/>
            <person name="Ray D.A."/>
        </authorList>
    </citation>
    <scope>NUCLEOTIDE SEQUENCE [LARGE SCALE GENOMIC DNA]</scope>
    <source>
        <strain evidence="2">KSC_2009_1</strain>
    </source>
</reference>